<gene>
    <name evidence="2" type="ORF">MGALLINA_04290</name>
</gene>
<evidence type="ECO:0000313" key="3">
    <source>
        <dbReference type="Proteomes" id="UP000076983"/>
    </source>
</evidence>
<dbReference type="STRING" id="29557.MGALLINA_04290"/>
<dbReference type="PATRIC" id="fig|29557.3.peg.421"/>
<protein>
    <submittedName>
        <fullName evidence="2">Uncharacterized protein</fullName>
    </submittedName>
</protein>
<keyword evidence="3" id="KW-1185">Reference proteome</keyword>
<name>A0A168RD63_9BACT</name>
<sequence>MTESETLISQYQDEDDQTMREKIEALTAQLTISKADKDNQYISLEAINASFDNLTTKKNEFDQYAQEYNRKKELIRFAQEKRGEFSSQVQDIRSRIESLSHDLKEGGEAKSKFDSEVQPKFSLIESAFLKLEELSNQRPSEIEDSYEQQVQTLTEDITNRKTEVEQAIQEVEQLKQQEAEQPTENS</sequence>
<comment type="caution">
    <text evidence="2">The sequence shown here is derived from an EMBL/GenBank/DDBJ whole genome shotgun (WGS) entry which is preliminary data.</text>
</comment>
<proteinExistence type="predicted"/>
<dbReference type="Proteomes" id="UP000076983">
    <property type="component" value="Unassembled WGS sequence"/>
</dbReference>
<accession>A0A168RD63</accession>
<keyword evidence="1" id="KW-0175">Coiled coil</keyword>
<evidence type="ECO:0000313" key="2">
    <source>
        <dbReference type="EMBL" id="OAB48858.1"/>
    </source>
</evidence>
<feature type="coiled-coil region" evidence="1">
    <location>
        <begin position="150"/>
        <end position="181"/>
    </location>
</feature>
<dbReference type="RefSeq" id="WP_063626210.1">
    <property type="nucleotide sequence ID" value="NZ_LVLH01000035.1"/>
</dbReference>
<dbReference type="EMBL" id="LVLH01000035">
    <property type="protein sequence ID" value="OAB48858.1"/>
    <property type="molecule type" value="Genomic_DNA"/>
</dbReference>
<dbReference type="AlphaFoldDB" id="A0A168RD63"/>
<evidence type="ECO:0000256" key="1">
    <source>
        <dbReference type="SAM" id="Coils"/>
    </source>
</evidence>
<organism evidence="2 3">
    <name type="scientific">Mycoplasmopsis gallinarum</name>
    <dbReference type="NCBI Taxonomy" id="29557"/>
    <lineage>
        <taxon>Bacteria</taxon>
        <taxon>Bacillati</taxon>
        <taxon>Mycoplasmatota</taxon>
        <taxon>Mycoplasmoidales</taxon>
        <taxon>Metamycoplasmataceae</taxon>
        <taxon>Mycoplasmopsis</taxon>
    </lineage>
</organism>
<reference evidence="2 3" key="1">
    <citation type="submission" date="2016-03" db="EMBL/GenBank/DDBJ databases">
        <title>Genome sequence of Mycoplasma gallinarum strain Mgn_IPT.</title>
        <authorList>
            <person name="Yacoub E."/>
            <person name="Sirand-Pugnet P."/>
            <person name="Barre A."/>
            <person name="Maurier F."/>
            <person name="Blanchard A."/>
            <person name="Ben Abdelmoumen B.M."/>
        </authorList>
    </citation>
    <scope>NUCLEOTIDE SEQUENCE [LARGE SCALE GENOMIC DNA]</scope>
    <source>
        <strain evidence="2 3">Mgn_IPT</strain>
    </source>
</reference>